<accession>A0ABW6RR33</accession>
<name>A0ABW6RR33_9NOCA</name>
<dbReference type="RefSeq" id="WP_245568030.1">
    <property type="nucleotide sequence ID" value="NZ_JBIAQY010000001.1"/>
</dbReference>
<reference evidence="1 2" key="1">
    <citation type="submission" date="2024-10" db="EMBL/GenBank/DDBJ databases">
        <title>The Natural Products Discovery Center: Release of the First 8490 Sequenced Strains for Exploring Actinobacteria Biosynthetic Diversity.</title>
        <authorList>
            <person name="Kalkreuter E."/>
            <person name="Kautsar S.A."/>
            <person name="Yang D."/>
            <person name="Bader C.D."/>
            <person name="Teijaro C.N."/>
            <person name="Fluegel L."/>
            <person name="Davis C.M."/>
            <person name="Simpson J.R."/>
            <person name="Lauterbach L."/>
            <person name="Steele A.D."/>
            <person name="Gui C."/>
            <person name="Meng S."/>
            <person name="Li G."/>
            <person name="Viehrig K."/>
            <person name="Ye F."/>
            <person name="Su P."/>
            <person name="Kiefer A.F."/>
            <person name="Nichols A."/>
            <person name="Cepeda A.J."/>
            <person name="Yan W."/>
            <person name="Fan B."/>
            <person name="Jiang Y."/>
            <person name="Adhikari A."/>
            <person name="Zheng C.-J."/>
            <person name="Schuster L."/>
            <person name="Cowan T.M."/>
            <person name="Smanski M.J."/>
            <person name="Chevrette M.G."/>
            <person name="De Carvalho L.P.S."/>
            <person name="Shen B."/>
        </authorList>
    </citation>
    <scope>NUCLEOTIDE SEQUENCE [LARGE SCALE GENOMIC DNA]</scope>
    <source>
        <strain evidence="1 2">NPDC002593</strain>
    </source>
</reference>
<comment type="caution">
    <text evidence="1">The sequence shown here is derived from an EMBL/GenBank/DDBJ whole genome shotgun (WGS) entry which is preliminary data.</text>
</comment>
<dbReference type="Proteomes" id="UP001601992">
    <property type="component" value="Unassembled WGS sequence"/>
</dbReference>
<evidence type="ECO:0000313" key="1">
    <source>
        <dbReference type="EMBL" id="MFF3566458.1"/>
    </source>
</evidence>
<proteinExistence type="predicted"/>
<evidence type="ECO:0000313" key="2">
    <source>
        <dbReference type="Proteomes" id="UP001601992"/>
    </source>
</evidence>
<keyword evidence="2" id="KW-1185">Reference proteome</keyword>
<dbReference type="PANTHER" id="PTHR43393:SF3">
    <property type="entry name" value="LYSINE DECARBOXYLASE-LIKE PROTEIN"/>
    <property type="match status" value="1"/>
</dbReference>
<dbReference type="Pfam" id="PF18306">
    <property type="entry name" value="LDcluster4"/>
    <property type="match status" value="1"/>
</dbReference>
<dbReference type="InterPro" id="IPR005268">
    <property type="entry name" value="CHP00725"/>
</dbReference>
<sequence>MSPIQVAVCGPRECSEAEAEHARVVGALLAEAGVTVLCGGGAGVMAAVAAGASAAGGLVIGIRPDDDPATACAGLSAVIRTNMGEARNAVLVSSADAVIVIGGSWGTLSEFALAHRRGTVPVITLGGWQVLDSTGAPVPNPSITAHTPAEAVGYALSQITAESEAPQGDSR</sequence>
<dbReference type="PANTHER" id="PTHR43393">
    <property type="entry name" value="CYTOKININ RIBOSIDE 5'-MONOPHOSPHATE PHOSPHORIBOHYDROLASE"/>
    <property type="match status" value="1"/>
</dbReference>
<dbReference type="Gene3D" id="3.40.50.450">
    <property type="match status" value="1"/>
</dbReference>
<dbReference type="EMBL" id="JBIAQY010000001">
    <property type="protein sequence ID" value="MFF3566458.1"/>
    <property type="molecule type" value="Genomic_DNA"/>
</dbReference>
<organism evidence="1 2">
    <name type="scientific">Nocardia jiangxiensis</name>
    <dbReference type="NCBI Taxonomy" id="282685"/>
    <lineage>
        <taxon>Bacteria</taxon>
        <taxon>Bacillati</taxon>
        <taxon>Actinomycetota</taxon>
        <taxon>Actinomycetes</taxon>
        <taxon>Mycobacteriales</taxon>
        <taxon>Nocardiaceae</taxon>
        <taxon>Nocardia</taxon>
    </lineage>
</organism>
<dbReference type="InterPro" id="IPR041164">
    <property type="entry name" value="LDcluster4"/>
</dbReference>
<dbReference type="InterPro" id="IPR052341">
    <property type="entry name" value="LOG_family_nucleotidases"/>
</dbReference>
<dbReference type="SUPFAM" id="SSF102405">
    <property type="entry name" value="MCP/YpsA-like"/>
    <property type="match status" value="1"/>
</dbReference>
<dbReference type="NCBIfam" id="TIGR00725">
    <property type="entry name" value="TIGR00725 family protein"/>
    <property type="match status" value="1"/>
</dbReference>
<gene>
    <name evidence="1" type="ORF">ACFYXQ_01600</name>
</gene>
<protein>
    <submittedName>
        <fullName evidence="1">TIGR00725 family protein</fullName>
    </submittedName>
</protein>